<dbReference type="InterPro" id="IPR035969">
    <property type="entry name" value="Rab-GAP_TBC_sf"/>
</dbReference>
<feature type="region of interest" description="Disordered" evidence="1">
    <location>
        <begin position="281"/>
        <end position="308"/>
    </location>
</feature>
<dbReference type="Gene3D" id="1.10.472.80">
    <property type="entry name" value="Ypt/Rab-GAP domain of gyp1p, domain 3"/>
    <property type="match status" value="1"/>
</dbReference>
<evidence type="ECO:0000313" key="3">
    <source>
        <dbReference type="EMBL" id="KXZ53401.1"/>
    </source>
</evidence>
<dbReference type="PANTHER" id="PTHR16110">
    <property type="entry name" value="TBC1 DOMAIN FAMILY MEMBER 19"/>
    <property type="match status" value="1"/>
</dbReference>
<evidence type="ECO:0000259" key="2">
    <source>
        <dbReference type="PROSITE" id="PS50086"/>
    </source>
</evidence>
<dbReference type="InterPro" id="IPR000195">
    <property type="entry name" value="Rab-GAP-TBC_dom"/>
</dbReference>
<evidence type="ECO:0000256" key="1">
    <source>
        <dbReference type="SAM" id="MobiDB-lite"/>
    </source>
</evidence>
<gene>
    <name evidence="3" type="ORF">GPECTOR_7g1297</name>
</gene>
<organism evidence="3 4">
    <name type="scientific">Gonium pectorale</name>
    <name type="common">Green alga</name>
    <dbReference type="NCBI Taxonomy" id="33097"/>
    <lineage>
        <taxon>Eukaryota</taxon>
        <taxon>Viridiplantae</taxon>
        <taxon>Chlorophyta</taxon>
        <taxon>core chlorophytes</taxon>
        <taxon>Chlorophyceae</taxon>
        <taxon>CS clade</taxon>
        <taxon>Chlamydomonadales</taxon>
        <taxon>Volvocaceae</taxon>
        <taxon>Gonium</taxon>
    </lineage>
</organism>
<feature type="domain" description="Rab-GAP TBC" evidence="2">
    <location>
        <begin position="261"/>
        <end position="541"/>
    </location>
</feature>
<accession>A0A150GUA5</accession>
<dbReference type="Proteomes" id="UP000075714">
    <property type="component" value="Unassembled WGS sequence"/>
</dbReference>
<feature type="compositionally biased region" description="Gly residues" evidence="1">
    <location>
        <begin position="286"/>
        <end position="304"/>
    </location>
</feature>
<proteinExistence type="predicted"/>
<feature type="compositionally biased region" description="Gly residues" evidence="1">
    <location>
        <begin position="601"/>
        <end position="614"/>
    </location>
</feature>
<keyword evidence="4" id="KW-1185">Reference proteome</keyword>
<dbReference type="InterPro" id="IPR042507">
    <property type="entry name" value="TBC1D19"/>
</dbReference>
<comment type="caution">
    <text evidence="3">The sequence shown here is derived from an EMBL/GenBank/DDBJ whole genome shotgun (WGS) entry which is preliminary data.</text>
</comment>
<dbReference type="OrthoDB" id="10249775at2759"/>
<sequence>MPSSYAPSSARLAFSPYLAGAPPGAIGSYADPEPQGGLLPDALAASRAALQRAVMWRLRELAALSSPSGEPPLPLTWQPSRRAAAAVEQMLAAGARPSEVLGSRSGPGAVDLSRVPPALSGLCLLGPPDLALALAAPGGQPQALVGKDWTALSHSCRGPTAPGLAPGASSPSGSLGPLGWVEALPRSLGVLPGLPALSCLPWQPPSLAALRAFFRDLHPRQRHVGVDDAVLPWFRDVKAAAARAVAAEGGVRAAAAFAVFGVPPGWRAAVWETALGLRRPKSGAAGTAGEGGGGGGRSRAGDGGADAVDGGRSLDLEDAAQFEALCAQALAQPMLLDVVVGEDVGPGVGDSQAFFLFEEPVRAMLLAFLRDGQVAPRLAAPPPAQLQMGGPAEAMLAPSPAPQPLVMGSADGDAAAAGGAVPYYPPCGALPHKGLALLAAPLCYMYDKPAASYKIFRAMYCRYWSKLVSLSAAAPPRPALPGLLRVFEALLQELDPPLNAHLSRLGLLPACLALPWICTAFAGALPVQEVLLLWDRVVGLDSLMPLPLLAVAVMCFRRPVLLACGSAAEVLAALADISQLRTVPLMQAVLFSGAEGEGEGEGIGGGEEGGSGGG</sequence>
<dbReference type="PANTHER" id="PTHR16110:SF1">
    <property type="entry name" value="TBC1 DOMAIN FAMILY MEMBER 19"/>
    <property type="match status" value="1"/>
</dbReference>
<evidence type="ECO:0000313" key="4">
    <source>
        <dbReference type="Proteomes" id="UP000075714"/>
    </source>
</evidence>
<name>A0A150GUA5_GONPE</name>
<dbReference type="PROSITE" id="PS50086">
    <property type="entry name" value="TBC_RABGAP"/>
    <property type="match status" value="1"/>
</dbReference>
<dbReference type="Pfam" id="PF00566">
    <property type="entry name" value="RabGAP-TBC"/>
    <property type="match status" value="1"/>
</dbReference>
<dbReference type="AlphaFoldDB" id="A0A150GUA5"/>
<dbReference type="SUPFAM" id="SSF47923">
    <property type="entry name" value="Ypt/Rab-GAP domain of gyp1p"/>
    <property type="match status" value="1"/>
</dbReference>
<feature type="region of interest" description="Disordered" evidence="1">
    <location>
        <begin position="595"/>
        <end position="614"/>
    </location>
</feature>
<protein>
    <recommendedName>
        <fullName evidence="2">Rab-GAP TBC domain-containing protein</fullName>
    </recommendedName>
</protein>
<reference evidence="4" key="1">
    <citation type="journal article" date="2016" name="Nat. Commun.">
        <title>The Gonium pectorale genome demonstrates co-option of cell cycle regulation during the evolution of multicellularity.</title>
        <authorList>
            <person name="Hanschen E.R."/>
            <person name="Marriage T.N."/>
            <person name="Ferris P.J."/>
            <person name="Hamaji T."/>
            <person name="Toyoda A."/>
            <person name="Fujiyama A."/>
            <person name="Neme R."/>
            <person name="Noguchi H."/>
            <person name="Minakuchi Y."/>
            <person name="Suzuki M."/>
            <person name="Kawai-Toyooka H."/>
            <person name="Smith D.R."/>
            <person name="Sparks H."/>
            <person name="Anderson J."/>
            <person name="Bakaric R."/>
            <person name="Luria V."/>
            <person name="Karger A."/>
            <person name="Kirschner M.W."/>
            <person name="Durand P.M."/>
            <person name="Michod R.E."/>
            <person name="Nozaki H."/>
            <person name="Olson B.J."/>
        </authorList>
    </citation>
    <scope>NUCLEOTIDE SEQUENCE [LARGE SCALE GENOMIC DNA]</scope>
    <source>
        <strain evidence="4">NIES-2863</strain>
    </source>
</reference>
<dbReference type="EMBL" id="LSYV01000008">
    <property type="protein sequence ID" value="KXZ53401.1"/>
    <property type="molecule type" value="Genomic_DNA"/>
</dbReference>